<accession>W4KDX4</accession>
<evidence type="ECO:0000313" key="3">
    <source>
        <dbReference type="Proteomes" id="UP000030671"/>
    </source>
</evidence>
<dbReference type="AlphaFoldDB" id="W4KDX4"/>
<dbReference type="InParanoid" id="W4KDX4"/>
<sequence>MLKVALLEDLFLGDLFSGQSRRTDFTDTEAQLKGPSYSSRGLKDSIAYRGTSPSRRREQTLSLKFPRRRRLSFYDVPGRRGDCLGIKHKKNPRSTDDIVTDLHH</sequence>
<feature type="compositionally biased region" description="Basic and acidic residues" evidence="1">
    <location>
        <begin position="93"/>
        <end position="104"/>
    </location>
</feature>
<evidence type="ECO:0000313" key="2">
    <source>
        <dbReference type="EMBL" id="ETW84052.1"/>
    </source>
</evidence>
<dbReference type="RefSeq" id="XP_009543770.1">
    <property type="nucleotide sequence ID" value="XM_009545475.1"/>
</dbReference>
<evidence type="ECO:0000256" key="1">
    <source>
        <dbReference type="SAM" id="MobiDB-lite"/>
    </source>
</evidence>
<keyword evidence="3" id="KW-1185">Reference proteome</keyword>
<dbReference type="EMBL" id="KI925456">
    <property type="protein sequence ID" value="ETW84052.1"/>
    <property type="molecule type" value="Genomic_DNA"/>
</dbReference>
<dbReference type="KEGG" id="hir:HETIRDRAFT_170529"/>
<proteinExistence type="predicted"/>
<feature type="region of interest" description="Disordered" evidence="1">
    <location>
        <begin position="85"/>
        <end position="104"/>
    </location>
</feature>
<name>W4KDX4_HETIT</name>
<reference evidence="2 3" key="1">
    <citation type="journal article" date="2012" name="New Phytol.">
        <title>Insight into trade-off between wood decay and parasitism from the genome of a fungal forest pathogen.</title>
        <authorList>
            <person name="Olson A."/>
            <person name="Aerts A."/>
            <person name="Asiegbu F."/>
            <person name="Belbahri L."/>
            <person name="Bouzid O."/>
            <person name="Broberg A."/>
            <person name="Canback B."/>
            <person name="Coutinho P.M."/>
            <person name="Cullen D."/>
            <person name="Dalman K."/>
            <person name="Deflorio G."/>
            <person name="van Diepen L.T."/>
            <person name="Dunand C."/>
            <person name="Duplessis S."/>
            <person name="Durling M."/>
            <person name="Gonthier P."/>
            <person name="Grimwood J."/>
            <person name="Fossdal C.G."/>
            <person name="Hansson D."/>
            <person name="Henrissat B."/>
            <person name="Hietala A."/>
            <person name="Himmelstrand K."/>
            <person name="Hoffmeister D."/>
            <person name="Hogberg N."/>
            <person name="James T.Y."/>
            <person name="Karlsson M."/>
            <person name="Kohler A."/>
            <person name="Kues U."/>
            <person name="Lee Y.H."/>
            <person name="Lin Y.C."/>
            <person name="Lind M."/>
            <person name="Lindquist E."/>
            <person name="Lombard V."/>
            <person name="Lucas S."/>
            <person name="Lunden K."/>
            <person name="Morin E."/>
            <person name="Murat C."/>
            <person name="Park J."/>
            <person name="Raffaello T."/>
            <person name="Rouze P."/>
            <person name="Salamov A."/>
            <person name="Schmutz J."/>
            <person name="Solheim H."/>
            <person name="Stahlberg J."/>
            <person name="Velez H."/>
            <person name="de Vries R.P."/>
            <person name="Wiebenga A."/>
            <person name="Woodward S."/>
            <person name="Yakovlev I."/>
            <person name="Garbelotto M."/>
            <person name="Martin F."/>
            <person name="Grigoriev I.V."/>
            <person name="Stenlid J."/>
        </authorList>
    </citation>
    <scope>NUCLEOTIDE SEQUENCE [LARGE SCALE GENOMIC DNA]</scope>
    <source>
        <strain evidence="2 3">TC 32-1</strain>
    </source>
</reference>
<dbReference type="HOGENOM" id="CLU_2250491_0_0_1"/>
<gene>
    <name evidence="2" type="ORF">HETIRDRAFT_170529</name>
</gene>
<dbReference type="GeneID" id="20668292"/>
<organism evidence="2 3">
    <name type="scientific">Heterobasidion irregulare (strain TC 32-1)</name>
    <dbReference type="NCBI Taxonomy" id="747525"/>
    <lineage>
        <taxon>Eukaryota</taxon>
        <taxon>Fungi</taxon>
        <taxon>Dikarya</taxon>
        <taxon>Basidiomycota</taxon>
        <taxon>Agaricomycotina</taxon>
        <taxon>Agaricomycetes</taxon>
        <taxon>Russulales</taxon>
        <taxon>Bondarzewiaceae</taxon>
        <taxon>Heterobasidion</taxon>
        <taxon>Heterobasidion annosum species complex</taxon>
    </lineage>
</organism>
<protein>
    <submittedName>
        <fullName evidence="2">Uncharacterized protein</fullName>
    </submittedName>
</protein>
<dbReference type="Proteomes" id="UP000030671">
    <property type="component" value="Unassembled WGS sequence"/>
</dbReference>